<dbReference type="AlphaFoldDB" id="X1TFY7"/>
<protein>
    <recommendedName>
        <fullName evidence="2">HK97 gp10 family phage protein</fullName>
    </recommendedName>
</protein>
<gene>
    <name evidence="1" type="ORF">S12H4_48422</name>
</gene>
<proteinExistence type="predicted"/>
<dbReference type="EMBL" id="BARW01030263">
    <property type="protein sequence ID" value="GAJ04189.1"/>
    <property type="molecule type" value="Genomic_DNA"/>
</dbReference>
<accession>X1TFY7</accession>
<sequence length="126" mass="14475">MSITITGIKEIDKKLLSLEPKLAKKILRSSMRKVAKKVRGDIDFPTDEGDLKRNVKIRAGPRSRSSIMMDIRSTEDIPYASFQEYGTKHIEGKGFMRESFEKNKEWAKKQMQDEILAGIQKIMKGK</sequence>
<evidence type="ECO:0000313" key="1">
    <source>
        <dbReference type="EMBL" id="GAJ04189.1"/>
    </source>
</evidence>
<reference evidence="1" key="1">
    <citation type="journal article" date="2014" name="Front. Microbiol.">
        <title>High frequency of phylogenetically diverse reductive dehalogenase-homologous genes in deep subseafloor sedimentary metagenomes.</title>
        <authorList>
            <person name="Kawai M."/>
            <person name="Futagami T."/>
            <person name="Toyoda A."/>
            <person name="Takaki Y."/>
            <person name="Nishi S."/>
            <person name="Hori S."/>
            <person name="Arai W."/>
            <person name="Tsubouchi T."/>
            <person name="Morono Y."/>
            <person name="Uchiyama I."/>
            <person name="Ito T."/>
            <person name="Fujiyama A."/>
            <person name="Inagaki F."/>
            <person name="Takami H."/>
        </authorList>
    </citation>
    <scope>NUCLEOTIDE SEQUENCE</scope>
    <source>
        <strain evidence="1">Expedition CK06-06</strain>
    </source>
</reference>
<dbReference type="NCBIfam" id="TIGR01725">
    <property type="entry name" value="phge_HK97_gp10"/>
    <property type="match status" value="1"/>
</dbReference>
<evidence type="ECO:0008006" key="2">
    <source>
        <dbReference type="Google" id="ProtNLM"/>
    </source>
</evidence>
<organism evidence="1">
    <name type="scientific">marine sediment metagenome</name>
    <dbReference type="NCBI Taxonomy" id="412755"/>
    <lineage>
        <taxon>unclassified sequences</taxon>
        <taxon>metagenomes</taxon>
        <taxon>ecological metagenomes</taxon>
    </lineage>
</organism>
<dbReference type="InterPro" id="IPR010064">
    <property type="entry name" value="HK97-gp10_tail"/>
</dbReference>
<comment type="caution">
    <text evidence="1">The sequence shown here is derived from an EMBL/GenBank/DDBJ whole genome shotgun (WGS) entry which is preliminary data.</text>
</comment>
<dbReference type="Pfam" id="PF04883">
    <property type="entry name" value="HK97-gp10_like"/>
    <property type="match status" value="1"/>
</dbReference>
<name>X1TFY7_9ZZZZ</name>